<protein>
    <recommendedName>
        <fullName evidence="3">FCP1 homology domain-containing protein</fullName>
    </recommendedName>
</protein>
<evidence type="ECO:0008006" key="3">
    <source>
        <dbReference type="Google" id="ProtNLM"/>
    </source>
</evidence>
<proteinExistence type="predicted"/>
<feature type="non-terminal residue" evidence="1">
    <location>
        <position position="90"/>
    </location>
</feature>
<accession>A0A9P7ESP4</accession>
<comment type="caution">
    <text evidence="1">The sequence shown here is derived from an EMBL/GenBank/DDBJ whole genome shotgun (WGS) entry which is preliminary data.</text>
</comment>
<reference evidence="1" key="1">
    <citation type="journal article" date="2020" name="New Phytol.">
        <title>Comparative genomics reveals dynamic genome evolution in host specialist ectomycorrhizal fungi.</title>
        <authorList>
            <person name="Lofgren L.A."/>
            <person name="Nguyen N.H."/>
            <person name="Vilgalys R."/>
            <person name="Ruytinx J."/>
            <person name="Liao H.L."/>
            <person name="Branco S."/>
            <person name="Kuo A."/>
            <person name="LaButti K."/>
            <person name="Lipzen A."/>
            <person name="Andreopoulos W."/>
            <person name="Pangilinan J."/>
            <person name="Riley R."/>
            <person name="Hundley H."/>
            <person name="Na H."/>
            <person name="Barry K."/>
            <person name="Grigoriev I.V."/>
            <person name="Stajich J.E."/>
            <person name="Kennedy P.G."/>
        </authorList>
    </citation>
    <scope>NUCLEOTIDE SEQUENCE</scope>
    <source>
        <strain evidence="1">FC423</strain>
    </source>
</reference>
<dbReference type="InterPro" id="IPR023214">
    <property type="entry name" value="HAD_sf"/>
</dbReference>
<dbReference type="EMBL" id="JABBWM010000120">
    <property type="protein sequence ID" value="KAG2088564.1"/>
    <property type="molecule type" value="Genomic_DNA"/>
</dbReference>
<gene>
    <name evidence="1" type="ORF">F5147DRAFT_549704</name>
</gene>
<dbReference type="RefSeq" id="XP_041285590.1">
    <property type="nucleotide sequence ID" value="XM_041430389.1"/>
</dbReference>
<evidence type="ECO:0000313" key="2">
    <source>
        <dbReference type="Proteomes" id="UP000823399"/>
    </source>
</evidence>
<keyword evidence="2" id="KW-1185">Reference proteome</keyword>
<dbReference type="Proteomes" id="UP000823399">
    <property type="component" value="Unassembled WGS sequence"/>
</dbReference>
<name>A0A9P7ESP4_9AGAM</name>
<dbReference type="GeneID" id="64692648"/>
<dbReference type="AlphaFoldDB" id="A0A9P7ESP4"/>
<feature type="non-terminal residue" evidence="1">
    <location>
        <position position="1"/>
    </location>
</feature>
<dbReference type="Gene3D" id="3.40.50.1000">
    <property type="entry name" value="HAD superfamily/HAD-like"/>
    <property type="match status" value="1"/>
</dbReference>
<sequence length="90" mass="10103">AVWDRESLGLSKEDHHRKALTTKDLTKPWALLPLAGLASSIAHSALTTLLLDDSPHKARLQPYNHVCMPEYTSSFRAKDLQCREVPPAER</sequence>
<organism evidence="1 2">
    <name type="scientific">Suillus discolor</name>
    <dbReference type="NCBI Taxonomy" id="1912936"/>
    <lineage>
        <taxon>Eukaryota</taxon>
        <taxon>Fungi</taxon>
        <taxon>Dikarya</taxon>
        <taxon>Basidiomycota</taxon>
        <taxon>Agaricomycotina</taxon>
        <taxon>Agaricomycetes</taxon>
        <taxon>Agaricomycetidae</taxon>
        <taxon>Boletales</taxon>
        <taxon>Suillineae</taxon>
        <taxon>Suillaceae</taxon>
        <taxon>Suillus</taxon>
    </lineage>
</organism>
<evidence type="ECO:0000313" key="1">
    <source>
        <dbReference type="EMBL" id="KAG2088564.1"/>
    </source>
</evidence>
<dbReference type="OrthoDB" id="1711508at2759"/>